<dbReference type="EMBL" id="JAEPQZ010000004">
    <property type="protein sequence ID" value="KAG2182513.1"/>
    <property type="molecule type" value="Genomic_DNA"/>
</dbReference>
<dbReference type="AlphaFoldDB" id="A0A8H7UJY1"/>
<organism evidence="1 2">
    <name type="scientific">Mortierella isabellina</name>
    <name type="common">Filamentous fungus</name>
    <name type="synonym">Umbelopsis isabellina</name>
    <dbReference type="NCBI Taxonomy" id="91625"/>
    <lineage>
        <taxon>Eukaryota</taxon>
        <taxon>Fungi</taxon>
        <taxon>Fungi incertae sedis</taxon>
        <taxon>Mucoromycota</taxon>
        <taxon>Mucoromycotina</taxon>
        <taxon>Umbelopsidomycetes</taxon>
        <taxon>Umbelopsidales</taxon>
        <taxon>Umbelopsidaceae</taxon>
        <taxon>Umbelopsis</taxon>
    </lineage>
</organism>
<dbReference type="OrthoDB" id="2128908at2759"/>
<evidence type="ECO:0000313" key="1">
    <source>
        <dbReference type="EMBL" id="KAG2182513.1"/>
    </source>
</evidence>
<protein>
    <submittedName>
        <fullName evidence="1">Uncharacterized protein</fullName>
    </submittedName>
</protein>
<sequence>MQRFARALLIASILLNATLILKIVNHYTINMNKVEYIDMRMNVYVETRDCGRNFAKIQTSIPNAIAISDEPCAHKEHVFKSYVEDIGQQDGHLWYAYKYIETLKICMHGNKMLCMILEDDVIFVHKNETMWNNIAVNTVSLVANEDTFWDCSTRELWLSAWHNPARTLCRIYNTERLPAFIRCMEQTLRDGPTLEDAAVGALITTCQTNLKIQQKRFLLVNHSGQKSLLAKNMKLSM</sequence>
<keyword evidence="2" id="KW-1185">Reference proteome</keyword>
<reference evidence="1" key="1">
    <citation type="submission" date="2020-12" db="EMBL/GenBank/DDBJ databases">
        <title>Metabolic potential, ecology and presence of endohyphal bacteria is reflected in genomic diversity of Mucoromycotina.</title>
        <authorList>
            <person name="Muszewska A."/>
            <person name="Okrasinska A."/>
            <person name="Steczkiewicz K."/>
            <person name="Drgas O."/>
            <person name="Orlowska M."/>
            <person name="Perlinska-Lenart U."/>
            <person name="Aleksandrzak-Piekarczyk T."/>
            <person name="Szatraj K."/>
            <person name="Zielenkiewicz U."/>
            <person name="Pilsyk S."/>
            <person name="Malc E."/>
            <person name="Mieczkowski P."/>
            <person name="Kruszewska J.S."/>
            <person name="Biernat P."/>
            <person name="Pawlowska J."/>
        </authorList>
    </citation>
    <scope>NUCLEOTIDE SEQUENCE</scope>
    <source>
        <strain evidence="1">WA0000067209</strain>
    </source>
</reference>
<accession>A0A8H7UJY1</accession>
<comment type="caution">
    <text evidence="1">The sequence shown here is derived from an EMBL/GenBank/DDBJ whole genome shotgun (WGS) entry which is preliminary data.</text>
</comment>
<evidence type="ECO:0000313" key="2">
    <source>
        <dbReference type="Proteomes" id="UP000654370"/>
    </source>
</evidence>
<dbReference type="Proteomes" id="UP000654370">
    <property type="component" value="Unassembled WGS sequence"/>
</dbReference>
<gene>
    <name evidence="1" type="ORF">INT43_007444</name>
</gene>
<name>A0A8H7UJY1_MORIS</name>
<proteinExistence type="predicted"/>